<evidence type="ECO:0000313" key="7">
    <source>
        <dbReference type="EMBL" id="MFD2532295.1"/>
    </source>
</evidence>
<proteinExistence type="predicted"/>
<comment type="caution">
    <text evidence="7">The sequence shown here is derived from an EMBL/GenBank/DDBJ whole genome shotgun (WGS) entry which is preliminary data.</text>
</comment>
<keyword evidence="3 5" id="KW-1133">Transmembrane helix</keyword>
<accession>A0ABW5JIU9</accession>
<keyword evidence="8" id="KW-1185">Reference proteome</keyword>
<feature type="transmembrane region" description="Helical" evidence="5">
    <location>
        <begin position="48"/>
        <end position="67"/>
    </location>
</feature>
<evidence type="ECO:0000256" key="1">
    <source>
        <dbReference type="ARBA" id="ARBA00004141"/>
    </source>
</evidence>
<evidence type="ECO:0000256" key="2">
    <source>
        <dbReference type="ARBA" id="ARBA00022692"/>
    </source>
</evidence>
<name>A0ABW5JIU9_9BACT</name>
<evidence type="ECO:0000256" key="4">
    <source>
        <dbReference type="ARBA" id="ARBA00023136"/>
    </source>
</evidence>
<dbReference type="RefSeq" id="WP_390300617.1">
    <property type="nucleotide sequence ID" value="NZ_JBHULI010000024.1"/>
</dbReference>
<dbReference type="Pfam" id="PF05154">
    <property type="entry name" value="TM2"/>
    <property type="match status" value="1"/>
</dbReference>
<feature type="transmembrane region" description="Helical" evidence="5">
    <location>
        <begin position="73"/>
        <end position="94"/>
    </location>
</feature>
<reference evidence="8" key="1">
    <citation type="journal article" date="2019" name="Int. J. Syst. Evol. Microbiol.">
        <title>The Global Catalogue of Microorganisms (GCM) 10K type strain sequencing project: providing services to taxonomists for standard genome sequencing and annotation.</title>
        <authorList>
            <consortium name="The Broad Institute Genomics Platform"/>
            <consortium name="The Broad Institute Genome Sequencing Center for Infectious Disease"/>
            <person name="Wu L."/>
            <person name="Ma J."/>
        </authorList>
    </citation>
    <scope>NUCLEOTIDE SEQUENCE [LARGE SCALE GENOMIC DNA]</scope>
    <source>
        <strain evidence="8">KCTC 52042</strain>
    </source>
</reference>
<sequence>MANVIDHLPEIDGDEALYVGKLISSLSDEQASKFASVYRSRRKDPQTIMITCILGFFLIAGIHRLMLNQIGMGILYIFTGGLCLIGTIVDLVNYKDLAFQYNREVAKEVHSFI</sequence>
<evidence type="ECO:0000256" key="5">
    <source>
        <dbReference type="SAM" id="Phobius"/>
    </source>
</evidence>
<comment type="subcellular location">
    <subcellularLocation>
        <location evidence="1">Membrane</location>
        <topology evidence="1">Multi-pass membrane protein</topology>
    </subcellularLocation>
</comment>
<dbReference type="Proteomes" id="UP001597460">
    <property type="component" value="Unassembled WGS sequence"/>
</dbReference>
<keyword evidence="2 5" id="KW-0812">Transmembrane</keyword>
<evidence type="ECO:0000256" key="3">
    <source>
        <dbReference type="ARBA" id="ARBA00022989"/>
    </source>
</evidence>
<evidence type="ECO:0000313" key="8">
    <source>
        <dbReference type="Proteomes" id="UP001597460"/>
    </source>
</evidence>
<feature type="domain" description="TM2" evidence="6">
    <location>
        <begin position="48"/>
        <end position="92"/>
    </location>
</feature>
<keyword evidence="4 5" id="KW-0472">Membrane</keyword>
<gene>
    <name evidence="7" type="ORF">ACFSVN_07540</name>
</gene>
<evidence type="ECO:0000259" key="6">
    <source>
        <dbReference type="Pfam" id="PF05154"/>
    </source>
</evidence>
<dbReference type="EMBL" id="JBHULI010000024">
    <property type="protein sequence ID" value="MFD2532295.1"/>
    <property type="molecule type" value="Genomic_DNA"/>
</dbReference>
<protein>
    <submittedName>
        <fullName evidence="7">TM2 domain-containing protein</fullName>
    </submittedName>
</protein>
<dbReference type="InterPro" id="IPR007829">
    <property type="entry name" value="TM2"/>
</dbReference>
<organism evidence="7 8">
    <name type="scientific">Gracilimonas halophila</name>
    <dbReference type="NCBI Taxonomy" id="1834464"/>
    <lineage>
        <taxon>Bacteria</taxon>
        <taxon>Pseudomonadati</taxon>
        <taxon>Balneolota</taxon>
        <taxon>Balneolia</taxon>
        <taxon>Balneolales</taxon>
        <taxon>Balneolaceae</taxon>
        <taxon>Gracilimonas</taxon>
    </lineage>
</organism>